<dbReference type="AlphaFoldDB" id="A0AB37ZLX9"/>
<feature type="domain" description="Helicase HerA central" evidence="2">
    <location>
        <begin position="132"/>
        <end position="415"/>
    </location>
</feature>
<dbReference type="Gene3D" id="3.40.50.300">
    <property type="entry name" value="P-loop containing nucleotide triphosphate hydrolases"/>
    <property type="match status" value="2"/>
</dbReference>
<accession>A0AB37ZLX9</accession>
<feature type="chain" id="PRO_5044294456" description="Helicase HerA central domain-containing protein" evidence="1">
    <location>
        <begin position="22"/>
        <end position="590"/>
    </location>
</feature>
<dbReference type="SUPFAM" id="SSF52540">
    <property type="entry name" value="P-loop containing nucleoside triphosphate hydrolases"/>
    <property type="match status" value="1"/>
</dbReference>
<evidence type="ECO:0000313" key="4">
    <source>
        <dbReference type="Proteomes" id="UP000183853"/>
    </source>
</evidence>
<evidence type="ECO:0000313" key="3">
    <source>
        <dbReference type="EMBL" id="SDM94171.1"/>
    </source>
</evidence>
<dbReference type="Proteomes" id="UP000183853">
    <property type="component" value="Unassembled WGS sequence"/>
</dbReference>
<dbReference type="RefSeq" id="WP_074807001.1">
    <property type="nucleotide sequence ID" value="NZ_FNHM01000005.1"/>
</dbReference>
<reference evidence="3 4" key="1">
    <citation type="submission" date="2016-10" db="EMBL/GenBank/DDBJ databases">
        <authorList>
            <person name="Varghese N."/>
            <person name="Submissions S."/>
        </authorList>
    </citation>
    <scope>NUCLEOTIDE SEQUENCE [LARGE SCALE GENOMIC DNA]</scope>
    <source>
        <strain evidence="3 4">BS2122</strain>
    </source>
</reference>
<dbReference type="PANTHER" id="PTHR42957">
    <property type="entry name" value="HELICASE MJ1565-RELATED"/>
    <property type="match status" value="1"/>
</dbReference>
<dbReference type="InterPro" id="IPR002789">
    <property type="entry name" value="HerA_central"/>
</dbReference>
<evidence type="ECO:0000259" key="2">
    <source>
        <dbReference type="Pfam" id="PF01935"/>
    </source>
</evidence>
<gene>
    <name evidence="3" type="ORF">SAMN05444505_10586</name>
</gene>
<dbReference type="Pfam" id="PF01935">
    <property type="entry name" value="DUF87"/>
    <property type="match status" value="1"/>
</dbReference>
<proteinExistence type="predicted"/>
<dbReference type="InterPro" id="IPR027417">
    <property type="entry name" value="P-loop_NTPase"/>
</dbReference>
<keyword evidence="1" id="KW-0732">Signal</keyword>
<dbReference type="InterPro" id="IPR008571">
    <property type="entry name" value="HerA-like"/>
</dbReference>
<evidence type="ECO:0000256" key="1">
    <source>
        <dbReference type="SAM" id="SignalP"/>
    </source>
</evidence>
<dbReference type="EMBL" id="FNHM01000005">
    <property type="protein sequence ID" value="SDM94171.1"/>
    <property type="molecule type" value="Genomic_DNA"/>
</dbReference>
<organism evidence="3 4">
    <name type="scientific">Pseudomonas syringae</name>
    <dbReference type="NCBI Taxonomy" id="317"/>
    <lineage>
        <taxon>Bacteria</taxon>
        <taxon>Pseudomonadati</taxon>
        <taxon>Pseudomonadota</taxon>
        <taxon>Gammaproteobacteria</taxon>
        <taxon>Pseudomonadales</taxon>
        <taxon>Pseudomonadaceae</taxon>
        <taxon>Pseudomonas</taxon>
    </lineage>
</organism>
<comment type="caution">
    <text evidence="3">The sequence shown here is derived from an EMBL/GenBank/DDBJ whole genome shotgun (WGS) entry which is preliminary data.</text>
</comment>
<feature type="signal peptide" evidence="1">
    <location>
        <begin position="1"/>
        <end position="21"/>
    </location>
</feature>
<protein>
    <recommendedName>
        <fullName evidence="2">Helicase HerA central domain-containing protein</fullName>
    </recommendedName>
</protein>
<dbReference type="PANTHER" id="PTHR42957:SF1">
    <property type="entry name" value="HELICASE MJ1565-RELATED"/>
    <property type="match status" value="1"/>
</dbReference>
<name>A0AB37ZLX9_PSESX</name>
<sequence>MTAIQPTFLGIVSAVSSSSLAVDLAASVESGIVVLEGRNYRVGQVGSFVKIPLGYNHLYGVISESSESSTVDADSKISSDRKWIRVELVGESIGGDFDRGISEYPSIGDHVHFVVESDLKLIFRKSLNSHFQVGRLSSSEGIEISLDLEKLVARHSAILGSTGSGKSTSTASILRSMVIKKDGSSLPSARVLLIDIHGEYGPALNDIAKTFSIMPSGENQLYIPFWCISPDKLIDFLCNNPNDSQRSLFMDKTVDEKRLGVVENKIKDIDIDKITSSTPLPYRLKKIWYDLCHEDTVNYSDAAMTTPAYATNGEGDFSSLIAPKFLPPGSGSALPKKGGGGAMKRQLDLMKSRLLDTQYSFLLEPGDWNPDSAGTINRDLDALLEDWLGHDKPITIFDLSGMPSARLTLLLGAVLDIVFESAIWGRNITEGMRERPLLVVLEEAHRYLGKSEAGHAKEMVQRIAKEGRKFGVGAMIVSQRPSEIDETILSQCGTIISLRINNSTDRGIVKAAMSDGLAGIVDSLPILRTGEAIIVGEAAQLPTRCRFNVLPDDKYPNSSDPKIGEKWNATRSNEDYSRLVGAWRNQDVTQ</sequence>